<sequence>MNTDELKMHTYMNIPGLHRLNKKFVKQIIQNFFKTQGGVRLC</sequence>
<organism evidence="1">
    <name type="scientific">anaerobic digester metagenome</name>
    <dbReference type="NCBI Taxonomy" id="1263854"/>
    <lineage>
        <taxon>unclassified sequences</taxon>
        <taxon>metagenomes</taxon>
        <taxon>ecological metagenomes</taxon>
    </lineage>
</organism>
<reference evidence="1" key="1">
    <citation type="submission" date="2019-03" db="EMBL/GenBank/DDBJ databases">
        <authorList>
            <person name="Hao L."/>
        </authorList>
    </citation>
    <scope>NUCLEOTIDE SEQUENCE</scope>
</reference>
<gene>
    <name evidence="1" type="ORF">SCFA_370034</name>
</gene>
<accession>A0A485M082</accession>
<evidence type="ECO:0000313" key="1">
    <source>
        <dbReference type="EMBL" id="VFU14995.1"/>
    </source>
</evidence>
<dbReference type="AlphaFoldDB" id="A0A485M082"/>
<protein>
    <submittedName>
        <fullName evidence="1">Uncharacterized protein</fullName>
    </submittedName>
</protein>
<name>A0A485M082_9ZZZZ</name>
<dbReference type="EMBL" id="CAADRM010000100">
    <property type="protein sequence ID" value="VFU14995.1"/>
    <property type="molecule type" value="Genomic_DNA"/>
</dbReference>
<proteinExistence type="predicted"/>